<organism evidence="1 2">
    <name type="scientific">Methylorubrum populi</name>
    <dbReference type="NCBI Taxonomy" id="223967"/>
    <lineage>
        <taxon>Bacteria</taxon>
        <taxon>Pseudomonadati</taxon>
        <taxon>Pseudomonadota</taxon>
        <taxon>Alphaproteobacteria</taxon>
        <taxon>Hyphomicrobiales</taxon>
        <taxon>Methylobacteriaceae</taxon>
        <taxon>Methylorubrum</taxon>
    </lineage>
</organism>
<dbReference type="Proteomes" id="UP000218288">
    <property type="component" value="Chromosome"/>
</dbReference>
<evidence type="ECO:0000313" key="2">
    <source>
        <dbReference type="Proteomes" id="UP000218288"/>
    </source>
</evidence>
<evidence type="ECO:0000313" key="1">
    <source>
        <dbReference type="EMBL" id="BAU89052.1"/>
    </source>
</evidence>
<sequence length="299" mass="32951">MASIPNLYLKWRAFRELVGMPRSDAEIGVALFGEDKDGPQKFSKLLYGDYGCSPEIGEALAAVLNRRIETVRQSRGLPRLNRDPFRGSDLDASLHVFLRHLAAAAAVADEEALDRTQQALLGELAPGFGIDGTIRLVVERFFVDRTFAPFLRSGGDGPVVFQVGRHKGQLAVLGVTATPALAYTFVVRDPRPTGHRSWELNWNETLFWLPSPSRPRIVDGALLLMPPSPLSPEPGRFLVTTVLVWEEASRAHLDPRGASAAAADLDEAETSRFLTNLRRLQRRRPATVTVSSAEYSVIL</sequence>
<reference evidence="1 2" key="1">
    <citation type="journal article" date="2016" name="Genome Announc.">
        <title>Complete Genome Sequence of Methylobacterium populi P-1M, Isolated from Pink-Pigmented Household Biofilm.</title>
        <authorList>
            <person name="Morohoshi T."/>
            <person name="Ikeda T."/>
        </authorList>
    </citation>
    <scope>NUCLEOTIDE SEQUENCE [LARGE SCALE GENOMIC DNA]</scope>
    <source>
        <strain evidence="1 2">P-1M</strain>
    </source>
</reference>
<accession>A0A169QKR6</accession>
<name>A0A169QKR6_9HYPH</name>
<keyword evidence="1" id="KW-0413">Isomerase</keyword>
<gene>
    <name evidence="1" type="primary">yddE</name>
    <name evidence="1" type="ORF">MPPM_0447</name>
</gene>
<dbReference type="OrthoDB" id="8444804at2"/>
<dbReference type="RefSeq" id="WP_096483499.1">
    <property type="nucleotide sequence ID" value="NZ_AP014809.1"/>
</dbReference>
<dbReference type="AlphaFoldDB" id="A0A169QKR6"/>
<proteinExistence type="predicted"/>
<dbReference type="EMBL" id="AP014809">
    <property type="protein sequence ID" value="BAU89052.1"/>
    <property type="molecule type" value="Genomic_DNA"/>
</dbReference>
<dbReference type="GO" id="GO:0016853">
    <property type="term" value="F:isomerase activity"/>
    <property type="evidence" value="ECO:0007669"/>
    <property type="project" value="UniProtKB-KW"/>
</dbReference>
<protein>
    <submittedName>
        <fullName evidence="1">Putative isomerase yddE</fullName>
    </submittedName>
</protein>